<comment type="caution">
    <text evidence="1">The sequence shown here is derived from an EMBL/GenBank/DDBJ whole genome shotgun (WGS) entry which is preliminary data.</text>
</comment>
<keyword evidence="2" id="KW-1185">Reference proteome</keyword>
<name>A0ABT8X6C1_9FLAO</name>
<evidence type="ECO:0000313" key="2">
    <source>
        <dbReference type="Proteomes" id="UP001176891"/>
    </source>
</evidence>
<dbReference type="EMBL" id="JAUOEM010000008">
    <property type="protein sequence ID" value="MDO5989436.1"/>
    <property type="molecule type" value="Genomic_DNA"/>
</dbReference>
<dbReference type="Proteomes" id="UP001176891">
    <property type="component" value="Unassembled WGS sequence"/>
</dbReference>
<evidence type="ECO:0000313" key="1">
    <source>
        <dbReference type="EMBL" id="MDO5989436.1"/>
    </source>
</evidence>
<dbReference type="RefSeq" id="WP_303284095.1">
    <property type="nucleotide sequence ID" value="NZ_BAABCZ010000008.1"/>
</dbReference>
<organism evidence="1 2">
    <name type="scientific">Flavivirga amylovorans</name>
    <dbReference type="NCBI Taxonomy" id="870486"/>
    <lineage>
        <taxon>Bacteria</taxon>
        <taxon>Pseudomonadati</taxon>
        <taxon>Bacteroidota</taxon>
        <taxon>Flavobacteriia</taxon>
        <taxon>Flavobacteriales</taxon>
        <taxon>Flavobacteriaceae</taxon>
        <taxon>Flavivirga</taxon>
    </lineage>
</organism>
<reference evidence="1" key="1">
    <citation type="submission" date="2023-07" db="EMBL/GenBank/DDBJ databases">
        <title>Two novel species in the genus Flavivirga.</title>
        <authorList>
            <person name="Kwon K."/>
        </authorList>
    </citation>
    <scope>NUCLEOTIDE SEQUENCE</scope>
    <source>
        <strain evidence="1">KACC 14157</strain>
    </source>
</reference>
<sequence>MSKKTALIILLILTQNIFSQETFKKGYFKNNNGEKINCFILNEDWKNNPKTFIYKHSENSKPTKGLIQNISEFGFDKTKFTRAFVKIDASSNQTNKLSKTKSPDLRDKTLFLKYLVEGKANLFVYQDNNARLFFFNNNEKIEQLIYKKHYTSQTITKENNQYKQQINSNLKCNTLTIDHIKKLKYNTTSLMEYFIKYNACNDLNYTNPIQGEKNTGKFNLFIKPSINFTSLSTENKNSALGKIDFGNNLNFGIGLESEFVLPFNNGRFALLFEPTFQSFKSEIDDYVYVNTTLGPKTTKVSINYKGIDLLFGIRFYFPISRSSKIFVNALYNFNTIDLGSNFDYETTSLLDLGLRGKNYFAFDIGYKFNNKISLEARFSSNQTIITNSLFDTNYPRTSIIFGYNLF</sequence>
<evidence type="ECO:0008006" key="3">
    <source>
        <dbReference type="Google" id="ProtNLM"/>
    </source>
</evidence>
<protein>
    <recommendedName>
        <fullName evidence="3">tRNA modification GTPase</fullName>
    </recommendedName>
</protein>
<accession>A0ABT8X6C1</accession>
<proteinExistence type="predicted"/>
<gene>
    <name evidence="1" type="ORF">Q4Q39_18685</name>
</gene>